<dbReference type="InterPro" id="IPR032466">
    <property type="entry name" value="Metal_Hydrolase"/>
</dbReference>
<name>A0A1Y5IAH8_OSTTA</name>
<organism evidence="9">
    <name type="scientific">Ostreococcus tauri</name>
    <name type="common">Marine green alga</name>
    <dbReference type="NCBI Taxonomy" id="70448"/>
    <lineage>
        <taxon>Eukaryota</taxon>
        <taxon>Viridiplantae</taxon>
        <taxon>Chlorophyta</taxon>
        <taxon>Mamiellophyceae</taxon>
        <taxon>Mamiellales</taxon>
        <taxon>Bathycoccaceae</taxon>
        <taxon>Ostreococcus</taxon>
    </lineage>
</organism>
<evidence type="ECO:0000256" key="5">
    <source>
        <dbReference type="ARBA" id="ARBA00022989"/>
    </source>
</evidence>
<dbReference type="PANTHER" id="PTHR46363">
    <property type="entry name" value="DEOXYRIBONUCLEASE TATDN2-RELATED"/>
    <property type="match status" value="1"/>
</dbReference>
<evidence type="ECO:0000256" key="2">
    <source>
        <dbReference type="ARBA" id="ARBA00022448"/>
    </source>
</evidence>
<dbReference type="GO" id="GO:0016788">
    <property type="term" value="F:hydrolase activity, acting on ester bonds"/>
    <property type="evidence" value="ECO:0007669"/>
    <property type="project" value="InterPro"/>
</dbReference>
<evidence type="ECO:0008006" key="10">
    <source>
        <dbReference type="Google" id="ProtNLM"/>
    </source>
</evidence>
<dbReference type="PROSITE" id="PS01091">
    <property type="entry name" value="TATD_3"/>
    <property type="match status" value="1"/>
</dbReference>
<feature type="transmembrane region" description="Helical" evidence="8">
    <location>
        <begin position="513"/>
        <end position="534"/>
    </location>
</feature>
<dbReference type="GO" id="GO:0005254">
    <property type="term" value="F:chloride channel activity"/>
    <property type="evidence" value="ECO:0007669"/>
    <property type="project" value="InterPro"/>
</dbReference>
<keyword evidence="3 8" id="KW-0812">Transmembrane</keyword>
<dbReference type="Pfam" id="PF25539">
    <property type="entry name" value="Bestrophin_2"/>
    <property type="match status" value="1"/>
</dbReference>
<keyword evidence="5 8" id="KW-1133">Transmembrane helix</keyword>
<dbReference type="eggNOG" id="ENOG502S994">
    <property type="taxonomic scope" value="Eukaryota"/>
</dbReference>
<feature type="transmembrane region" description="Helical" evidence="8">
    <location>
        <begin position="348"/>
        <end position="366"/>
    </location>
</feature>
<dbReference type="AlphaFoldDB" id="A0A1Y5IAH8"/>
<keyword evidence="2" id="KW-0813">Transport</keyword>
<evidence type="ECO:0000256" key="3">
    <source>
        <dbReference type="ARBA" id="ARBA00022692"/>
    </source>
</evidence>
<keyword evidence="6" id="KW-0406">Ion transport</keyword>
<evidence type="ECO:0000256" key="1">
    <source>
        <dbReference type="ARBA" id="ARBA00004141"/>
    </source>
</evidence>
<dbReference type="PROSITE" id="PS01090">
    <property type="entry name" value="TATD_2"/>
    <property type="match status" value="1"/>
</dbReference>
<dbReference type="EMBL" id="KZ155787">
    <property type="protein sequence ID" value="OUS45647.1"/>
    <property type="molecule type" value="Genomic_DNA"/>
</dbReference>
<evidence type="ECO:0000256" key="6">
    <source>
        <dbReference type="ARBA" id="ARBA00023065"/>
    </source>
</evidence>
<dbReference type="InterPro" id="IPR001130">
    <property type="entry name" value="TatD-like"/>
</dbReference>
<proteinExistence type="predicted"/>
<evidence type="ECO:0000256" key="8">
    <source>
        <dbReference type="SAM" id="Phobius"/>
    </source>
</evidence>
<protein>
    <recommendedName>
        <fullName evidence="10">TatD family</fullName>
    </recommendedName>
</protein>
<feature type="transmembrane region" description="Helical" evidence="8">
    <location>
        <begin position="314"/>
        <end position="336"/>
    </location>
</feature>
<sequence>MASSDRMTRVDVDVVTNAYVDTHCHMDAVLARLNLDSIEDYLALADAFDASSTATFEGCVTIGCSSASFESTRAVAHAGGDRVRAAYGVHPLSAEEWRREDVRARVRELLTSEPRVVAVGETGLDYHRLPDAGPEAVAAYKLAQKEAFAAQMALANELNKPLIVHTREAEEDTLEMMKAHLPSDARVHVHCFTSSANLARGLLEAFPTNLCLGFTGVATFKNGQDVRDVIAQVPLDKILLETDAPYMAPTPFRGQTCHPAMPRLSRTMNDSHNAATRQRAFERGASAQPEYDSSSWLHTALLANPKARGLSAFAAPWSFVNGVSATWTILYCVGAVSTREAAMRSFEAAYSLVFTALGFLLVFRLSRAAVRFWECRTCFGNIVVGSRNFVDYLLASAKGREVEAIEEACAWLCAFAVCSKQFLRAQRDVPAEQLAGILSEDDRLRAENARHPPLFCIMMVRRAISRAFGAEKGESVSDAVRGESISRGLNAQVDFLVLNEGALERLRSTKLPMVYVVHLRTFLVGYLLTMPFVFASQWRWGTIPAVAIVSFVLLGIEGSATECEIPFSPDHANHLRMDQYIQAVLLSVGSFLAWDERTDAEASSLTRSHGSCEQLVIEVDKSTLGDERR</sequence>
<gene>
    <name evidence="9" type="ORF">BE221DRAFT_200607</name>
</gene>
<evidence type="ECO:0000256" key="7">
    <source>
        <dbReference type="ARBA" id="ARBA00023136"/>
    </source>
</evidence>
<dbReference type="PROSITE" id="PS01137">
    <property type="entry name" value="TATD_1"/>
    <property type="match status" value="1"/>
</dbReference>
<accession>A0A1Y5IAH8</accession>
<evidence type="ECO:0000313" key="9">
    <source>
        <dbReference type="EMBL" id="OUS45647.1"/>
    </source>
</evidence>
<dbReference type="PANTHER" id="PTHR46363:SF1">
    <property type="entry name" value="DEOXYRIBONUCLEASE TATDN2-RELATED"/>
    <property type="match status" value="1"/>
</dbReference>
<dbReference type="CDD" id="cd01310">
    <property type="entry name" value="TatD_DNAse"/>
    <property type="match status" value="1"/>
</dbReference>
<keyword evidence="7 8" id="KW-0472">Membrane</keyword>
<dbReference type="Gene3D" id="3.20.20.140">
    <property type="entry name" value="Metal-dependent hydrolases"/>
    <property type="match status" value="1"/>
</dbReference>
<keyword evidence="4" id="KW-0378">Hydrolase</keyword>
<comment type="subcellular location">
    <subcellularLocation>
        <location evidence="1">Membrane</location>
        <topology evidence="1">Multi-pass membrane protein</topology>
    </subcellularLocation>
</comment>
<reference evidence="9" key="1">
    <citation type="submission" date="2017-04" db="EMBL/GenBank/DDBJ databases">
        <title>Population genomics of picophytoplankton unveils novel chromosome hypervariability.</title>
        <authorList>
            <consortium name="DOE Joint Genome Institute"/>
            <person name="Blanc-Mathieu R."/>
            <person name="Krasovec M."/>
            <person name="Hebrard M."/>
            <person name="Yau S."/>
            <person name="Desgranges E."/>
            <person name="Martin J."/>
            <person name="Schackwitz W."/>
            <person name="Kuo A."/>
            <person name="Salin G."/>
            <person name="Donnadieu C."/>
            <person name="Desdevises Y."/>
            <person name="Sanchez-Ferandin S."/>
            <person name="Moreau H."/>
            <person name="Rivals E."/>
            <person name="Grigoriev I.V."/>
            <person name="Grimsley N."/>
            <person name="Eyre-Walker A."/>
            <person name="Piganeau G."/>
        </authorList>
    </citation>
    <scope>NUCLEOTIDE SEQUENCE [LARGE SCALE GENOMIC DNA]</scope>
    <source>
        <strain evidence="9">RCC 1115</strain>
    </source>
</reference>
<dbReference type="InterPro" id="IPR018228">
    <property type="entry name" value="DNase_TatD-rel_CS"/>
</dbReference>
<dbReference type="GO" id="GO:0016020">
    <property type="term" value="C:membrane"/>
    <property type="evidence" value="ECO:0007669"/>
    <property type="project" value="UniProtKB-SubCell"/>
</dbReference>
<dbReference type="InterPro" id="IPR044669">
    <property type="entry name" value="YneE/VCCN1/2-like"/>
</dbReference>
<dbReference type="SUPFAM" id="SSF51556">
    <property type="entry name" value="Metallo-dependent hydrolases"/>
    <property type="match status" value="1"/>
</dbReference>
<evidence type="ECO:0000256" key="4">
    <source>
        <dbReference type="ARBA" id="ARBA00022801"/>
    </source>
</evidence>
<dbReference type="Pfam" id="PF01026">
    <property type="entry name" value="TatD_DNase"/>
    <property type="match status" value="1"/>
</dbReference>
<dbReference type="Proteomes" id="UP000195557">
    <property type="component" value="Unassembled WGS sequence"/>
</dbReference>